<sequence length="368" mass="41505">MPLFETVFQEKPAIVMEIGSAYTKIGFCGEAHPRFILPTEIESIRDVLKKTEKNLYDQAVDFFNKIFFDYLLVSPKDRKVSFVESTITTPTLIRESFAKVLFHHFEVASILFLPLHLVSLSTLAIDTALVVDIGYKEAVILPVFNGVQILKAWQAQPLGGESIHDGIKASLILNGVKDEILSERVIEDIKVRTCFVTKQARAVAHRNNESIQPCPDVDYPVDGSDVIKIPGNLREFALEVLFPEDNDYLGLPYIIIDAIIKCPVDSRKELAENILLIGGTSSMMGIKSRLRDELRTLIKSEFYMDRLYIDDVKFHNAPSKPNFTGWLGGSIYSATDLISNSITRENYLKHPKIPDWIFYDGSSTRNQG</sequence>
<dbReference type="SMART" id="SM00268">
    <property type="entry name" value="ACTIN"/>
    <property type="match status" value="1"/>
</dbReference>
<keyword evidence="3" id="KW-1185">Reference proteome</keyword>
<evidence type="ECO:0008006" key="4">
    <source>
        <dbReference type="Google" id="ProtNLM"/>
    </source>
</evidence>
<name>A0A9N9S4D6_9DIPT</name>
<dbReference type="InterPro" id="IPR043129">
    <property type="entry name" value="ATPase_NBD"/>
</dbReference>
<organism evidence="2 3">
    <name type="scientific">Chironomus riparius</name>
    <dbReference type="NCBI Taxonomy" id="315576"/>
    <lineage>
        <taxon>Eukaryota</taxon>
        <taxon>Metazoa</taxon>
        <taxon>Ecdysozoa</taxon>
        <taxon>Arthropoda</taxon>
        <taxon>Hexapoda</taxon>
        <taxon>Insecta</taxon>
        <taxon>Pterygota</taxon>
        <taxon>Neoptera</taxon>
        <taxon>Endopterygota</taxon>
        <taxon>Diptera</taxon>
        <taxon>Nematocera</taxon>
        <taxon>Chironomoidea</taxon>
        <taxon>Chironomidae</taxon>
        <taxon>Chironominae</taxon>
        <taxon>Chironomus</taxon>
    </lineage>
</organism>
<comment type="similarity">
    <text evidence="1">Belongs to the actin family.</text>
</comment>
<dbReference type="SUPFAM" id="SSF53067">
    <property type="entry name" value="Actin-like ATPase domain"/>
    <property type="match status" value="2"/>
</dbReference>
<reference evidence="2" key="1">
    <citation type="submission" date="2022-01" db="EMBL/GenBank/DDBJ databases">
        <authorList>
            <person name="King R."/>
        </authorList>
    </citation>
    <scope>NUCLEOTIDE SEQUENCE</scope>
</reference>
<proteinExistence type="inferred from homology"/>
<evidence type="ECO:0000313" key="3">
    <source>
        <dbReference type="Proteomes" id="UP001153620"/>
    </source>
</evidence>
<dbReference type="CDD" id="cd10207">
    <property type="entry name" value="ASKHA_NBD_Arp10"/>
    <property type="match status" value="1"/>
</dbReference>
<dbReference type="EMBL" id="OU895879">
    <property type="protein sequence ID" value="CAG9809727.1"/>
    <property type="molecule type" value="Genomic_DNA"/>
</dbReference>
<evidence type="ECO:0000256" key="1">
    <source>
        <dbReference type="RuleBase" id="RU000487"/>
    </source>
</evidence>
<dbReference type="Pfam" id="PF00022">
    <property type="entry name" value="Actin"/>
    <property type="match status" value="2"/>
</dbReference>
<dbReference type="Gene3D" id="3.90.640.10">
    <property type="entry name" value="Actin, Chain A, domain 4"/>
    <property type="match status" value="1"/>
</dbReference>
<dbReference type="Gene3D" id="3.30.420.40">
    <property type="match status" value="2"/>
</dbReference>
<accession>A0A9N9S4D6</accession>
<evidence type="ECO:0000313" key="2">
    <source>
        <dbReference type="EMBL" id="CAG9809727.1"/>
    </source>
</evidence>
<dbReference type="Proteomes" id="UP001153620">
    <property type="component" value="Chromosome 3"/>
</dbReference>
<protein>
    <recommendedName>
        <fullName evidence="4">Actin-related protein 10</fullName>
    </recommendedName>
</protein>
<gene>
    <name evidence="2" type="ORF">CHIRRI_LOCUS12547</name>
</gene>
<dbReference type="OrthoDB" id="337660at2759"/>
<dbReference type="InterPro" id="IPR004000">
    <property type="entry name" value="Actin"/>
</dbReference>
<dbReference type="AlphaFoldDB" id="A0A9N9S4D6"/>
<dbReference type="PANTHER" id="PTHR11937">
    <property type="entry name" value="ACTIN"/>
    <property type="match status" value="1"/>
</dbReference>
<reference evidence="2" key="2">
    <citation type="submission" date="2022-10" db="EMBL/GenBank/DDBJ databases">
        <authorList>
            <consortium name="ENA_rothamsted_submissions"/>
            <consortium name="culmorum"/>
            <person name="King R."/>
        </authorList>
    </citation>
    <scope>NUCLEOTIDE SEQUENCE</scope>
</reference>